<reference evidence="3" key="1">
    <citation type="submission" date="2021-02" db="EMBL/GenBank/DDBJ databases">
        <title>Natrosporangium hydrolyticum gen. nov., sp. nov, a haloalkaliphilic actinobacterium from a soda solonchak soil.</title>
        <authorList>
            <person name="Sorokin D.Y."/>
            <person name="Khijniak T.V."/>
            <person name="Zakharycheva A.P."/>
            <person name="Boueva O.V."/>
            <person name="Ariskina E.V."/>
            <person name="Hahnke R.L."/>
            <person name="Bunk B."/>
            <person name="Sproer C."/>
            <person name="Schumann P."/>
            <person name="Evtushenko L.I."/>
            <person name="Kublanov I.V."/>
        </authorList>
    </citation>
    <scope>NUCLEOTIDE SEQUENCE</scope>
    <source>
        <strain evidence="3">DSM 106523</strain>
    </source>
</reference>
<organism evidence="3 4">
    <name type="scientific">Natronosporangium hydrolyticum</name>
    <dbReference type="NCBI Taxonomy" id="2811111"/>
    <lineage>
        <taxon>Bacteria</taxon>
        <taxon>Bacillati</taxon>
        <taxon>Actinomycetota</taxon>
        <taxon>Actinomycetes</taxon>
        <taxon>Micromonosporales</taxon>
        <taxon>Micromonosporaceae</taxon>
        <taxon>Natronosporangium</taxon>
    </lineage>
</organism>
<dbReference type="PANTHER" id="PTHR43798">
    <property type="entry name" value="MONOACYLGLYCEROL LIPASE"/>
    <property type="match status" value="1"/>
</dbReference>
<keyword evidence="4" id="KW-1185">Reference proteome</keyword>
<evidence type="ECO:0000259" key="2">
    <source>
        <dbReference type="Pfam" id="PF00561"/>
    </source>
</evidence>
<dbReference type="SUPFAM" id="SSF53474">
    <property type="entry name" value="alpha/beta-Hydrolases"/>
    <property type="match status" value="1"/>
</dbReference>
<proteinExistence type="predicted"/>
<sequence length="272" mass="29146">MSWSPLPDLEYAVVGGLRIAFRRVGAGPPLVLLHGALCDSRVWHAQLADLSDEFTVVAWDAPGCGGSADPPETFRLPEYADRLAELVAALGLTRPHILGHSFGAGLALELYRRHPSLPSSLLLAGGYAGWAGSLPPEAVEQRRHAALAVAQQLSHGRFSPESVPGLFSSAMSDDQAAYLAQIMSDIRPAATRVMAHGFAEADLRDVLPLIEVPTLLLYGSLDERSPLAIAEQLFASIPDAQLVVLPGLGHESYFESPTVFDGQVRRFLADIP</sequence>
<dbReference type="InterPro" id="IPR029058">
    <property type="entry name" value="AB_hydrolase_fold"/>
</dbReference>
<dbReference type="GO" id="GO:0016020">
    <property type="term" value="C:membrane"/>
    <property type="evidence" value="ECO:0007669"/>
    <property type="project" value="TreeGrafter"/>
</dbReference>
<evidence type="ECO:0000256" key="1">
    <source>
        <dbReference type="ARBA" id="ARBA00022801"/>
    </source>
</evidence>
<dbReference type="InterPro" id="IPR000073">
    <property type="entry name" value="AB_hydrolase_1"/>
</dbReference>
<name>A0A895YPW1_9ACTN</name>
<dbReference type="RefSeq" id="WP_239678352.1">
    <property type="nucleotide sequence ID" value="NZ_CP070499.1"/>
</dbReference>
<protein>
    <submittedName>
        <fullName evidence="3">Alpha/beta hydrolase</fullName>
    </submittedName>
</protein>
<evidence type="ECO:0000313" key="3">
    <source>
        <dbReference type="EMBL" id="QSB16150.1"/>
    </source>
</evidence>
<dbReference type="Proteomes" id="UP000662857">
    <property type="component" value="Chromosome"/>
</dbReference>
<accession>A0A895YPW1</accession>
<dbReference type="Pfam" id="PF00561">
    <property type="entry name" value="Abhydrolase_1"/>
    <property type="match status" value="1"/>
</dbReference>
<dbReference type="KEGG" id="nhy:JQS43_07565"/>
<dbReference type="InterPro" id="IPR050266">
    <property type="entry name" value="AB_hydrolase_sf"/>
</dbReference>
<gene>
    <name evidence="3" type="ORF">JQS43_07565</name>
</gene>
<dbReference type="GO" id="GO:0016787">
    <property type="term" value="F:hydrolase activity"/>
    <property type="evidence" value="ECO:0007669"/>
    <property type="project" value="UniProtKB-KW"/>
</dbReference>
<dbReference type="Gene3D" id="3.40.50.1820">
    <property type="entry name" value="alpha/beta hydrolase"/>
    <property type="match status" value="1"/>
</dbReference>
<dbReference type="PRINTS" id="PR00111">
    <property type="entry name" value="ABHYDROLASE"/>
</dbReference>
<dbReference type="AlphaFoldDB" id="A0A895YPW1"/>
<dbReference type="PANTHER" id="PTHR43798:SF31">
    <property type="entry name" value="AB HYDROLASE SUPERFAMILY PROTEIN YCLE"/>
    <property type="match status" value="1"/>
</dbReference>
<keyword evidence="1 3" id="KW-0378">Hydrolase</keyword>
<evidence type="ECO:0000313" key="4">
    <source>
        <dbReference type="Proteomes" id="UP000662857"/>
    </source>
</evidence>
<feature type="domain" description="AB hydrolase-1" evidence="2">
    <location>
        <begin position="28"/>
        <end position="257"/>
    </location>
</feature>
<dbReference type="EMBL" id="CP070499">
    <property type="protein sequence ID" value="QSB16150.1"/>
    <property type="molecule type" value="Genomic_DNA"/>
</dbReference>